<sequence length="488" mass="51721">MKFLSRSLTGLFLMALTLALLAWAGAILWGAAQSRLSQQPRQFEQREPVTTVSTVTVTPETIAPILTVYGQVQAGRTLDLRAPASGIVTEIDEAFVEGGAVSAGQRLLIIDPATAQAELTRAQADLSDAQAEQRDARRSVTLSEDELAAARSQAELRTRALERQRTLDDGGFSTAADLETAELAAASAEQAVLTAREAVNQAEARVDQAATALTRSELAVTEAERALEDTRLTAAFGGVLSDVAVAQGVRVSQNEALATLLDPAQLEVSFRISTSQYAQLLGEGGDLIAAEVTATLPAQDLDLTATGRITRESAAVAEGQTGRLIYAALDAAPFLRPGDFVTVAIQEPPLDGLARLPATALASDGTVLVLRDGRLALAEAQLVRRQGDDVLVRAPDLAGQEVVALRTPLLGAGLRAEPAQRSEEAETQSAEAAPEMIALSPDRRDRLLAYIEENDGLPEDTRERLLAQLRAPMVPAETVTRIETRMGG</sequence>
<dbReference type="Gene3D" id="2.40.30.170">
    <property type="match status" value="1"/>
</dbReference>
<gene>
    <name evidence="1" type="ORF">DFP88_102543</name>
</gene>
<dbReference type="SUPFAM" id="SSF111369">
    <property type="entry name" value="HlyD-like secretion proteins"/>
    <property type="match status" value="2"/>
</dbReference>
<dbReference type="PANTHER" id="PTHR30469">
    <property type="entry name" value="MULTIDRUG RESISTANCE PROTEIN MDTA"/>
    <property type="match status" value="1"/>
</dbReference>
<keyword evidence="2" id="KW-1185">Reference proteome</keyword>
<evidence type="ECO:0000313" key="2">
    <source>
        <dbReference type="Proteomes" id="UP000248311"/>
    </source>
</evidence>
<dbReference type="AlphaFoldDB" id="A0A318SSD5"/>
<dbReference type="EMBL" id="QJTE01000002">
    <property type="protein sequence ID" value="PYE84740.1"/>
    <property type="molecule type" value="Genomic_DNA"/>
</dbReference>
<proteinExistence type="predicted"/>
<dbReference type="PANTHER" id="PTHR30469:SF15">
    <property type="entry name" value="HLYD FAMILY OF SECRETION PROTEINS"/>
    <property type="match status" value="1"/>
</dbReference>
<organism evidence="1 2">
    <name type="scientific">Pseudoroseicyclus aestuarii</name>
    <dbReference type="NCBI Taxonomy" id="1795041"/>
    <lineage>
        <taxon>Bacteria</taxon>
        <taxon>Pseudomonadati</taxon>
        <taxon>Pseudomonadota</taxon>
        <taxon>Alphaproteobacteria</taxon>
        <taxon>Rhodobacterales</taxon>
        <taxon>Paracoccaceae</taxon>
        <taxon>Pseudoroseicyclus</taxon>
    </lineage>
</organism>
<dbReference type="Gene3D" id="2.40.50.100">
    <property type="match status" value="1"/>
</dbReference>
<dbReference type="GO" id="GO:0015562">
    <property type="term" value="F:efflux transmembrane transporter activity"/>
    <property type="evidence" value="ECO:0007669"/>
    <property type="project" value="TreeGrafter"/>
</dbReference>
<dbReference type="RefSeq" id="WP_110813800.1">
    <property type="nucleotide sequence ID" value="NZ_QJTE01000002.1"/>
</dbReference>
<evidence type="ECO:0000313" key="1">
    <source>
        <dbReference type="EMBL" id="PYE84740.1"/>
    </source>
</evidence>
<dbReference type="Gene3D" id="1.10.287.470">
    <property type="entry name" value="Helix hairpin bin"/>
    <property type="match status" value="1"/>
</dbReference>
<dbReference type="Proteomes" id="UP000248311">
    <property type="component" value="Unassembled WGS sequence"/>
</dbReference>
<protein>
    <submittedName>
        <fullName evidence="1">HlyD family secretion protein</fullName>
    </submittedName>
</protein>
<accession>A0A318SSD5</accession>
<dbReference type="GO" id="GO:1990281">
    <property type="term" value="C:efflux pump complex"/>
    <property type="evidence" value="ECO:0007669"/>
    <property type="project" value="TreeGrafter"/>
</dbReference>
<reference evidence="1 2" key="1">
    <citation type="submission" date="2018-06" db="EMBL/GenBank/DDBJ databases">
        <title>Genomic Encyclopedia of Type Strains, Phase III (KMG-III): the genomes of soil and plant-associated and newly described type strains.</title>
        <authorList>
            <person name="Whitman W."/>
        </authorList>
    </citation>
    <scope>NUCLEOTIDE SEQUENCE [LARGE SCALE GENOMIC DNA]</scope>
    <source>
        <strain evidence="1 2">CECT 9025</strain>
    </source>
</reference>
<name>A0A318SSD5_9RHOB</name>
<dbReference type="OrthoDB" id="7626141at2"/>
<comment type="caution">
    <text evidence="1">The sequence shown here is derived from an EMBL/GenBank/DDBJ whole genome shotgun (WGS) entry which is preliminary data.</text>
</comment>